<dbReference type="EMBL" id="CADCUE010000307">
    <property type="protein sequence ID" value="CAA9363925.1"/>
    <property type="molecule type" value="Genomic_DNA"/>
</dbReference>
<evidence type="ECO:0008006" key="3">
    <source>
        <dbReference type="Google" id="ProtNLM"/>
    </source>
</evidence>
<name>A0A6J4MN05_9ACTN</name>
<dbReference type="Gene3D" id="2.60.40.420">
    <property type="entry name" value="Cupredoxins - blue copper proteins"/>
    <property type="match status" value="1"/>
</dbReference>
<sequence length="193" mass="20048">MTASGTDDVLVTFCDHGAVLLYCTGWPLRPTSWRPGGVRREGVVLRHLAVTAVLSLTLLAAGCGGDAEEEADTAAPPPAAESEAAAEPTESAAAGGDNVLTGTVGEEGDPDAFVITLTDSSGEEVKTLPAGEYTINVNDLSTIHNFHLKGEDVDESTTVPETGEKTFTVELAAGDYEAICDPHPNMVTEFTVT</sequence>
<feature type="region of interest" description="Disordered" evidence="1">
    <location>
        <begin position="67"/>
        <end position="107"/>
    </location>
</feature>
<dbReference type="AlphaFoldDB" id="A0A6J4MN05"/>
<gene>
    <name evidence="2" type="ORF">AVDCRST_MAG16-3315</name>
</gene>
<reference evidence="2" key="1">
    <citation type="submission" date="2020-02" db="EMBL/GenBank/DDBJ databases">
        <authorList>
            <person name="Meier V. D."/>
        </authorList>
    </citation>
    <scope>NUCLEOTIDE SEQUENCE</scope>
    <source>
        <strain evidence="2">AVDCRST_MAG16</strain>
    </source>
</reference>
<feature type="compositionally biased region" description="Low complexity" evidence="1">
    <location>
        <begin position="80"/>
        <end position="96"/>
    </location>
</feature>
<evidence type="ECO:0000313" key="2">
    <source>
        <dbReference type="EMBL" id="CAA9363925.1"/>
    </source>
</evidence>
<dbReference type="InterPro" id="IPR008972">
    <property type="entry name" value="Cupredoxin"/>
</dbReference>
<accession>A0A6J4MN05</accession>
<organism evidence="2">
    <name type="scientific">uncultured Frankineae bacterium</name>
    <dbReference type="NCBI Taxonomy" id="437475"/>
    <lineage>
        <taxon>Bacteria</taxon>
        <taxon>Bacillati</taxon>
        <taxon>Actinomycetota</taxon>
        <taxon>Actinomycetes</taxon>
        <taxon>Frankiales</taxon>
        <taxon>environmental samples</taxon>
    </lineage>
</organism>
<protein>
    <recommendedName>
        <fullName evidence="3">Blue (type 1) copper domain-containing protein</fullName>
    </recommendedName>
</protein>
<evidence type="ECO:0000256" key="1">
    <source>
        <dbReference type="SAM" id="MobiDB-lite"/>
    </source>
</evidence>
<proteinExistence type="predicted"/>
<dbReference type="SUPFAM" id="SSF49503">
    <property type="entry name" value="Cupredoxins"/>
    <property type="match status" value="1"/>
</dbReference>